<dbReference type="FunFam" id="1.20.1250.20:FF:000003">
    <property type="entry name" value="Solute carrier family 17 member 3"/>
    <property type="match status" value="1"/>
</dbReference>
<evidence type="ECO:0000256" key="8">
    <source>
        <dbReference type="SAM" id="Phobius"/>
    </source>
</evidence>
<keyword evidence="3 8" id="KW-0812">Transmembrane</keyword>
<dbReference type="GO" id="GO:0015293">
    <property type="term" value="F:symporter activity"/>
    <property type="evidence" value="ECO:0007669"/>
    <property type="project" value="UniProtKB-KW"/>
</dbReference>
<dbReference type="Gene3D" id="1.20.1250.20">
    <property type="entry name" value="MFS general substrate transporter like domains"/>
    <property type="match status" value="1"/>
</dbReference>
<dbReference type="Proteomes" id="UP001431783">
    <property type="component" value="Unassembled WGS sequence"/>
</dbReference>
<evidence type="ECO:0000256" key="4">
    <source>
        <dbReference type="ARBA" id="ARBA00022847"/>
    </source>
</evidence>
<comment type="caution">
    <text evidence="9">The sequence shown here is derived from an EMBL/GenBank/DDBJ whole genome shotgun (WGS) entry which is preliminary data.</text>
</comment>
<feature type="transmembrane region" description="Helical" evidence="8">
    <location>
        <begin position="273"/>
        <end position="291"/>
    </location>
</feature>
<proteinExistence type="predicted"/>
<evidence type="ECO:0008006" key="11">
    <source>
        <dbReference type="Google" id="ProtNLM"/>
    </source>
</evidence>
<protein>
    <recommendedName>
        <fullName evidence="11">Inorganic phosphate cotransporter</fullName>
    </recommendedName>
</protein>
<feature type="transmembrane region" description="Helical" evidence="8">
    <location>
        <begin position="150"/>
        <end position="168"/>
    </location>
</feature>
<evidence type="ECO:0000256" key="1">
    <source>
        <dbReference type="ARBA" id="ARBA00004141"/>
    </source>
</evidence>
<feature type="transmembrane region" description="Helical" evidence="8">
    <location>
        <begin position="43"/>
        <end position="63"/>
    </location>
</feature>
<evidence type="ECO:0000256" key="3">
    <source>
        <dbReference type="ARBA" id="ARBA00022692"/>
    </source>
</evidence>
<dbReference type="InterPro" id="IPR050382">
    <property type="entry name" value="MFS_Na/Anion_cotransporter"/>
</dbReference>
<organism evidence="9 10">
    <name type="scientific">Henosepilachna vigintioctopunctata</name>
    <dbReference type="NCBI Taxonomy" id="420089"/>
    <lineage>
        <taxon>Eukaryota</taxon>
        <taxon>Metazoa</taxon>
        <taxon>Ecdysozoa</taxon>
        <taxon>Arthropoda</taxon>
        <taxon>Hexapoda</taxon>
        <taxon>Insecta</taxon>
        <taxon>Pterygota</taxon>
        <taxon>Neoptera</taxon>
        <taxon>Endopterygota</taxon>
        <taxon>Coleoptera</taxon>
        <taxon>Polyphaga</taxon>
        <taxon>Cucujiformia</taxon>
        <taxon>Coccinelloidea</taxon>
        <taxon>Coccinellidae</taxon>
        <taxon>Epilachninae</taxon>
        <taxon>Epilachnini</taxon>
        <taxon>Henosepilachna</taxon>
    </lineage>
</organism>
<feature type="transmembrane region" description="Helical" evidence="8">
    <location>
        <begin position="235"/>
        <end position="253"/>
    </location>
</feature>
<gene>
    <name evidence="9" type="ORF">WA026_015344</name>
</gene>
<dbReference type="PANTHER" id="PTHR11662:SF415">
    <property type="entry name" value="AT30085P-RELATED"/>
    <property type="match status" value="1"/>
</dbReference>
<comment type="subcellular location">
    <subcellularLocation>
        <location evidence="1">Membrane</location>
        <topology evidence="1">Multi-pass membrane protein</topology>
    </subcellularLocation>
</comment>
<evidence type="ECO:0000256" key="7">
    <source>
        <dbReference type="SAM" id="MobiDB-lite"/>
    </source>
</evidence>
<keyword evidence="4" id="KW-0769">Symport</keyword>
<evidence type="ECO:0000313" key="9">
    <source>
        <dbReference type="EMBL" id="KAK9881230.1"/>
    </source>
</evidence>
<evidence type="ECO:0000256" key="6">
    <source>
        <dbReference type="ARBA" id="ARBA00023136"/>
    </source>
</evidence>
<sequence length="334" mass="37313">MSFPPPEIQIPRPFPLPACIHGTVVSNLGGGYLIHVTEYWSSVFYLFGGLGLLWFIIFVLICYSSPDVHPFISDDEKSFLKQEIDNVSATRPPIPWGAIATSLPVWALIFAQIGHDWGFYTMVTDLPTYFRDVLKFNIAENGVWSSIPYVFMWLISLTSGYICDLCVIKGYMSVTFSRKFFTAVAKVGPAFFIIGASYSGCNRIAAICMFTIGMGFMGTYYCGMKVNGLDLCPNFAGTLMGVVNGIGAITGILSPYVAGAVTKNHTLLEWRTVFWITFGNFMVTNIIYILFGSAEEQWWNKPQVREDAGDQEGMDPTTTKPKRKWNIFSKKPND</sequence>
<feature type="transmembrane region" description="Helical" evidence="8">
    <location>
        <begin position="180"/>
        <end position="198"/>
    </location>
</feature>
<feature type="transmembrane region" description="Helical" evidence="8">
    <location>
        <begin position="204"/>
        <end position="223"/>
    </location>
</feature>
<dbReference type="GO" id="GO:0006820">
    <property type="term" value="P:monoatomic anion transport"/>
    <property type="evidence" value="ECO:0007669"/>
    <property type="project" value="TreeGrafter"/>
</dbReference>
<dbReference type="Pfam" id="PF07690">
    <property type="entry name" value="MFS_1"/>
    <property type="match status" value="1"/>
</dbReference>
<dbReference type="SUPFAM" id="SSF103473">
    <property type="entry name" value="MFS general substrate transporter"/>
    <property type="match status" value="1"/>
</dbReference>
<dbReference type="InterPro" id="IPR011701">
    <property type="entry name" value="MFS"/>
</dbReference>
<dbReference type="GO" id="GO:0016020">
    <property type="term" value="C:membrane"/>
    <property type="evidence" value="ECO:0007669"/>
    <property type="project" value="UniProtKB-SubCell"/>
</dbReference>
<dbReference type="InterPro" id="IPR036259">
    <property type="entry name" value="MFS_trans_sf"/>
</dbReference>
<reference evidence="9 10" key="1">
    <citation type="submission" date="2023-03" db="EMBL/GenBank/DDBJ databases">
        <title>Genome insight into feeding habits of ladybird beetles.</title>
        <authorList>
            <person name="Li H.-S."/>
            <person name="Huang Y.-H."/>
            <person name="Pang H."/>
        </authorList>
    </citation>
    <scope>NUCLEOTIDE SEQUENCE [LARGE SCALE GENOMIC DNA]</scope>
    <source>
        <strain evidence="9">SYSU_2023b</strain>
        <tissue evidence="9">Whole body</tissue>
    </source>
</reference>
<name>A0AAW1UFF9_9CUCU</name>
<evidence type="ECO:0000313" key="10">
    <source>
        <dbReference type="Proteomes" id="UP001431783"/>
    </source>
</evidence>
<keyword evidence="5 8" id="KW-1133">Transmembrane helix</keyword>
<dbReference type="PANTHER" id="PTHR11662">
    <property type="entry name" value="SOLUTE CARRIER FAMILY 17"/>
    <property type="match status" value="1"/>
</dbReference>
<keyword evidence="10" id="KW-1185">Reference proteome</keyword>
<evidence type="ECO:0000256" key="5">
    <source>
        <dbReference type="ARBA" id="ARBA00022989"/>
    </source>
</evidence>
<dbReference type="EMBL" id="JARQZJ010000068">
    <property type="protein sequence ID" value="KAK9881230.1"/>
    <property type="molecule type" value="Genomic_DNA"/>
</dbReference>
<evidence type="ECO:0000256" key="2">
    <source>
        <dbReference type="ARBA" id="ARBA00022448"/>
    </source>
</evidence>
<feature type="region of interest" description="Disordered" evidence="7">
    <location>
        <begin position="302"/>
        <end position="334"/>
    </location>
</feature>
<dbReference type="AlphaFoldDB" id="A0AAW1UFF9"/>
<accession>A0AAW1UFF9</accession>
<keyword evidence="6 8" id="KW-0472">Membrane</keyword>
<keyword evidence="2" id="KW-0813">Transport</keyword>